<evidence type="ECO:0000313" key="7">
    <source>
        <dbReference type="Proteomes" id="UP001431429"/>
    </source>
</evidence>
<reference evidence="6" key="1">
    <citation type="submission" date="2022-06" db="EMBL/GenBank/DDBJ databases">
        <title>Genome public.</title>
        <authorList>
            <person name="Sun Q."/>
        </authorList>
    </citation>
    <scope>NUCLEOTIDE SEQUENCE</scope>
    <source>
        <strain evidence="6">CWNU-1</strain>
    </source>
</reference>
<comment type="subcellular location">
    <subcellularLocation>
        <location evidence="1">Cell envelope</location>
    </subcellularLocation>
</comment>
<feature type="region of interest" description="Disordered" evidence="3">
    <location>
        <begin position="30"/>
        <end position="53"/>
    </location>
</feature>
<evidence type="ECO:0000256" key="4">
    <source>
        <dbReference type="SAM" id="SignalP"/>
    </source>
</evidence>
<protein>
    <submittedName>
        <fullName evidence="6">Sugar ABC transporter substrate-binding protein</fullName>
    </submittedName>
</protein>
<dbReference type="PANTHER" id="PTHR30036:SF7">
    <property type="entry name" value="ABC TRANSPORTER PERIPLASMIC-BINDING PROTEIN YPHF"/>
    <property type="match status" value="1"/>
</dbReference>
<evidence type="ECO:0000256" key="3">
    <source>
        <dbReference type="SAM" id="MobiDB-lite"/>
    </source>
</evidence>
<dbReference type="CDD" id="cd01536">
    <property type="entry name" value="PBP1_ABC_sugar_binding-like"/>
    <property type="match status" value="1"/>
</dbReference>
<dbReference type="PROSITE" id="PS51257">
    <property type="entry name" value="PROKAR_LIPOPROTEIN"/>
    <property type="match status" value="1"/>
</dbReference>
<dbReference type="PANTHER" id="PTHR30036">
    <property type="entry name" value="D-XYLOSE-BINDING PERIPLASMIC PROTEIN"/>
    <property type="match status" value="1"/>
</dbReference>
<dbReference type="Gene3D" id="3.40.50.2300">
    <property type="match status" value="2"/>
</dbReference>
<proteinExistence type="inferred from homology"/>
<dbReference type="EMBL" id="JAMQAW010000004">
    <property type="protein sequence ID" value="MCM2387603.1"/>
    <property type="molecule type" value="Genomic_DNA"/>
</dbReference>
<dbReference type="RefSeq" id="WP_250917970.1">
    <property type="nucleotide sequence ID" value="NZ_JAMQAW010000004.1"/>
</dbReference>
<evidence type="ECO:0000259" key="5">
    <source>
        <dbReference type="Pfam" id="PF13407"/>
    </source>
</evidence>
<name>A0ABT0UGN4_9ACTN</name>
<organism evidence="6 7">
    <name type="scientific">Streptomyces albipurpureus</name>
    <dbReference type="NCBI Taxonomy" id="2897419"/>
    <lineage>
        <taxon>Bacteria</taxon>
        <taxon>Bacillati</taxon>
        <taxon>Actinomycetota</taxon>
        <taxon>Actinomycetes</taxon>
        <taxon>Kitasatosporales</taxon>
        <taxon>Streptomycetaceae</taxon>
        <taxon>Streptomyces</taxon>
    </lineage>
</organism>
<evidence type="ECO:0000256" key="2">
    <source>
        <dbReference type="ARBA" id="ARBA00007639"/>
    </source>
</evidence>
<evidence type="ECO:0000313" key="6">
    <source>
        <dbReference type="EMBL" id="MCM2387603.1"/>
    </source>
</evidence>
<dbReference type="SUPFAM" id="SSF53822">
    <property type="entry name" value="Periplasmic binding protein-like I"/>
    <property type="match status" value="1"/>
</dbReference>
<keyword evidence="4" id="KW-0732">Signal</keyword>
<dbReference type="Pfam" id="PF13407">
    <property type="entry name" value="Peripla_BP_4"/>
    <property type="match status" value="1"/>
</dbReference>
<sequence>MRRTIGFSAALAAAVLLVGCTTASETRKEQASTLKLSAPDKAPTPGERPALTDKKPEKPLKIAIIAIENNPFFAQVRTGYDAVKPKIEALGGKVDWINAGTEVNVDNVGRAINAAVVDGYDAIASLMPGDGICSYIRQATGQGVLVAAYNGDTTCAKESGAVFFHGQDLRGVGEDAAKLMCEATKGVASKDKPGKVGVETESFAFQALEERRLGFLDSLKKNCPWVTPVGDGVEYQGSTDRVASATRDFLTSTPNLVGVYVTGGNPHVAARTVASAGKAKAVKVIGFDLTKENVEQIKAGNLYGAIDQDPYGQSYDSITWLYNALITGEAPSPDYFVPTKALVGTADNIASLASGK</sequence>
<dbReference type="Proteomes" id="UP001431429">
    <property type="component" value="Unassembled WGS sequence"/>
</dbReference>
<dbReference type="InterPro" id="IPR028082">
    <property type="entry name" value="Peripla_BP_I"/>
</dbReference>
<comment type="caution">
    <text evidence="6">The sequence shown here is derived from an EMBL/GenBank/DDBJ whole genome shotgun (WGS) entry which is preliminary data.</text>
</comment>
<evidence type="ECO:0000256" key="1">
    <source>
        <dbReference type="ARBA" id="ARBA00004196"/>
    </source>
</evidence>
<keyword evidence="7" id="KW-1185">Reference proteome</keyword>
<comment type="similarity">
    <text evidence="2">Belongs to the bacterial solute-binding protein 2 family.</text>
</comment>
<feature type="chain" id="PRO_5045720248" evidence="4">
    <location>
        <begin position="24"/>
        <end position="356"/>
    </location>
</feature>
<accession>A0ABT0UGN4</accession>
<dbReference type="InterPro" id="IPR050555">
    <property type="entry name" value="Bact_Solute-Bind_Prot2"/>
</dbReference>
<feature type="signal peptide" evidence="4">
    <location>
        <begin position="1"/>
        <end position="23"/>
    </location>
</feature>
<feature type="domain" description="Periplasmic binding protein" evidence="5">
    <location>
        <begin position="68"/>
        <end position="326"/>
    </location>
</feature>
<dbReference type="InterPro" id="IPR025997">
    <property type="entry name" value="SBP_2_dom"/>
</dbReference>
<gene>
    <name evidence="6" type="ORF">NBG84_04630</name>
</gene>